<keyword evidence="11" id="KW-1185">Reference proteome</keyword>
<dbReference type="PROSITE" id="PS01195">
    <property type="entry name" value="PEPT_TRNA_HYDROL_1"/>
    <property type="match status" value="1"/>
</dbReference>
<dbReference type="InterPro" id="IPR036416">
    <property type="entry name" value="Pept_tRNA_hydro_sf"/>
</dbReference>
<reference evidence="10 11" key="1">
    <citation type="submission" date="2019-04" db="EMBL/GenBank/DDBJ databases">
        <title>Thalassotalea guangxiensis sp. nov., isolated from sediment of the coastal wetland.</title>
        <authorList>
            <person name="Zheng S."/>
            <person name="Zhang D."/>
        </authorList>
    </citation>
    <scope>NUCLEOTIDE SEQUENCE [LARGE SCALE GENOMIC DNA]</scope>
    <source>
        <strain evidence="10 11">ZS-4</strain>
    </source>
</reference>
<feature type="active site" description="Proton acceptor" evidence="7">
    <location>
        <position position="23"/>
    </location>
</feature>
<dbReference type="PANTHER" id="PTHR17224">
    <property type="entry name" value="PEPTIDYL-TRNA HYDROLASE"/>
    <property type="match status" value="1"/>
</dbReference>
<dbReference type="Pfam" id="PF01195">
    <property type="entry name" value="Pept_tRNA_hydro"/>
    <property type="match status" value="1"/>
</dbReference>
<proteinExistence type="inferred from homology"/>
<dbReference type="EC" id="3.1.1.29" evidence="1 7"/>
<evidence type="ECO:0000256" key="3">
    <source>
        <dbReference type="ARBA" id="ARBA00022801"/>
    </source>
</evidence>
<feature type="binding site" evidence="7">
    <location>
        <position position="117"/>
    </location>
    <ligand>
        <name>tRNA</name>
        <dbReference type="ChEBI" id="CHEBI:17843"/>
    </ligand>
</feature>
<keyword evidence="7" id="KW-0963">Cytoplasm</keyword>
<accession>A0A4U1B697</accession>
<dbReference type="RefSeq" id="WP_136735341.1">
    <property type="nucleotide sequence ID" value="NZ_SWDB01000011.1"/>
</dbReference>
<feature type="binding site" evidence="7">
    <location>
        <position position="18"/>
    </location>
    <ligand>
        <name>tRNA</name>
        <dbReference type="ChEBI" id="CHEBI:17843"/>
    </ligand>
</feature>
<sequence>MTTNIQLVVGLGNPGPEYANTRHNAGVWFVEELARMHNITLSPNTKYFGLYGKGMIANQLVHLLIPTTFMNRSGQSVAALANFFKIPVAEILVAHDELDLDPGVVKIKLGGGHGGHNGLRDIIARMANNKDFYRLRIGIGHPGHRDRVTGFVLGKAPQAEQGLLDQAVDEASRCFSIWLEQDLKKAQNRLHTFKATL</sequence>
<comment type="caution">
    <text evidence="10">The sequence shown here is derived from an EMBL/GenBank/DDBJ whole genome shotgun (WGS) entry which is preliminary data.</text>
</comment>
<evidence type="ECO:0000256" key="5">
    <source>
        <dbReference type="ARBA" id="ARBA00038063"/>
    </source>
</evidence>
<dbReference type="CDD" id="cd00462">
    <property type="entry name" value="PTH"/>
    <property type="match status" value="1"/>
</dbReference>
<comment type="subcellular location">
    <subcellularLocation>
        <location evidence="7">Cytoplasm</location>
    </subcellularLocation>
</comment>
<feature type="binding site" evidence="7">
    <location>
        <position position="69"/>
    </location>
    <ligand>
        <name>tRNA</name>
        <dbReference type="ChEBI" id="CHEBI:17843"/>
    </ligand>
</feature>
<dbReference type="SUPFAM" id="SSF53178">
    <property type="entry name" value="Peptidyl-tRNA hydrolase-like"/>
    <property type="match status" value="1"/>
</dbReference>
<evidence type="ECO:0000313" key="10">
    <source>
        <dbReference type="EMBL" id="TKB45946.1"/>
    </source>
</evidence>
<name>A0A4U1B697_9GAMM</name>
<dbReference type="AlphaFoldDB" id="A0A4U1B697"/>
<dbReference type="NCBIfam" id="TIGR00447">
    <property type="entry name" value="pth"/>
    <property type="match status" value="1"/>
</dbReference>
<evidence type="ECO:0000256" key="8">
    <source>
        <dbReference type="RuleBase" id="RU000673"/>
    </source>
</evidence>
<comment type="function">
    <text evidence="7">Catalyzes the release of premature peptidyl moieties from peptidyl-tRNA molecules trapped in stalled 50S ribosomal subunits, and thus maintains levels of free tRNAs and 50S ribosomes.</text>
</comment>
<dbReference type="Gene3D" id="3.40.50.1470">
    <property type="entry name" value="Peptidyl-tRNA hydrolase"/>
    <property type="match status" value="1"/>
</dbReference>
<comment type="subunit">
    <text evidence="7">Monomer.</text>
</comment>
<evidence type="ECO:0000256" key="2">
    <source>
        <dbReference type="ARBA" id="ARBA00022555"/>
    </source>
</evidence>
<dbReference type="GO" id="GO:0004045">
    <property type="term" value="F:peptidyl-tRNA hydrolase activity"/>
    <property type="evidence" value="ECO:0007669"/>
    <property type="project" value="UniProtKB-UniRule"/>
</dbReference>
<dbReference type="FunFam" id="3.40.50.1470:FF:000001">
    <property type="entry name" value="Peptidyl-tRNA hydrolase"/>
    <property type="match status" value="1"/>
</dbReference>
<dbReference type="PROSITE" id="PS01196">
    <property type="entry name" value="PEPT_TRNA_HYDROL_2"/>
    <property type="match status" value="1"/>
</dbReference>
<evidence type="ECO:0000256" key="4">
    <source>
        <dbReference type="ARBA" id="ARBA00022884"/>
    </source>
</evidence>
<evidence type="ECO:0000256" key="1">
    <source>
        <dbReference type="ARBA" id="ARBA00013260"/>
    </source>
</evidence>
<dbReference type="EMBL" id="SWDB01000011">
    <property type="protein sequence ID" value="TKB45946.1"/>
    <property type="molecule type" value="Genomic_DNA"/>
</dbReference>
<comment type="function">
    <text evidence="7">Hydrolyzes ribosome-free peptidyl-tRNAs (with 1 or more amino acids incorporated), which drop off the ribosome during protein synthesis, or as a result of ribosome stalling.</text>
</comment>
<feature type="binding site" evidence="7">
    <location>
        <position position="71"/>
    </location>
    <ligand>
        <name>tRNA</name>
        <dbReference type="ChEBI" id="CHEBI:17843"/>
    </ligand>
</feature>
<evidence type="ECO:0000256" key="7">
    <source>
        <dbReference type="HAMAP-Rule" id="MF_00083"/>
    </source>
</evidence>
<dbReference type="Proteomes" id="UP000307999">
    <property type="component" value="Unassembled WGS sequence"/>
</dbReference>
<organism evidence="10 11">
    <name type="scientific">Thalassotalea mangrovi</name>
    <dbReference type="NCBI Taxonomy" id="2572245"/>
    <lineage>
        <taxon>Bacteria</taxon>
        <taxon>Pseudomonadati</taxon>
        <taxon>Pseudomonadota</taxon>
        <taxon>Gammaproteobacteria</taxon>
        <taxon>Alteromonadales</taxon>
        <taxon>Colwelliaceae</taxon>
        <taxon>Thalassotalea</taxon>
    </lineage>
</organism>
<dbReference type="GO" id="GO:0000049">
    <property type="term" value="F:tRNA binding"/>
    <property type="evidence" value="ECO:0007669"/>
    <property type="project" value="UniProtKB-UniRule"/>
</dbReference>
<dbReference type="OrthoDB" id="9800507at2"/>
<feature type="site" description="Discriminates between blocked and unblocked aminoacyl-tRNA" evidence="7">
    <location>
        <position position="13"/>
    </location>
</feature>
<keyword evidence="2 7" id="KW-0820">tRNA-binding</keyword>
<evidence type="ECO:0000313" key="11">
    <source>
        <dbReference type="Proteomes" id="UP000307999"/>
    </source>
</evidence>
<comment type="similarity">
    <text evidence="5 7 9">Belongs to the PTH family.</text>
</comment>
<evidence type="ECO:0000256" key="9">
    <source>
        <dbReference type="RuleBase" id="RU004320"/>
    </source>
</evidence>
<dbReference type="PANTHER" id="PTHR17224:SF1">
    <property type="entry name" value="PEPTIDYL-TRNA HYDROLASE"/>
    <property type="match status" value="1"/>
</dbReference>
<evidence type="ECO:0000256" key="6">
    <source>
        <dbReference type="ARBA" id="ARBA00050038"/>
    </source>
</evidence>
<feature type="site" description="Stabilizes the basic form of H active site to accept a proton" evidence="7">
    <location>
        <position position="96"/>
    </location>
</feature>
<gene>
    <name evidence="7" type="primary">pth</name>
    <name evidence="10" type="ORF">E8M12_06795</name>
</gene>
<protein>
    <recommendedName>
        <fullName evidence="6 7">Peptidyl-tRNA hydrolase</fullName>
        <shortName evidence="7">Pth</shortName>
        <ecNumber evidence="1 7">3.1.1.29</ecNumber>
    </recommendedName>
</protein>
<comment type="catalytic activity">
    <reaction evidence="7 8">
        <text>an N-acyl-L-alpha-aminoacyl-tRNA + H2O = an N-acyl-L-amino acid + a tRNA + H(+)</text>
        <dbReference type="Rhea" id="RHEA:54448"/>
        <dbReference type="Rhea" id="RHEA-COMP:10123"/>
        <dbReference type="Rhea" id="RHEA-COMP:13883"/>
        <dbReference type="ChEBI" id="CHEBI:15377"/>
        <dbReference type="ChEBI" id="CHEBI:15378"/>
        <dbReference type="ChEBI" id="CHEBI:59874"/>
        <dbReference type="ChEBI" id="CHEBI:78442"/>
        <dbReference type="ChEBI" id="CHEBI:138191"/>
        <dbReference type="EC" id="3.1.1.29"/>
    </reaction>
</comment>
<dbReference type="HAMAP" id="MF_00083">
    <property type="entry name" value="Pept_tRNA_hydro_bact"/>
    <property type="match status" value="1"/>
</dbReference>
<keyword evidence="3 7" id="KW-0378">Hydrolase</keyword>
<dbReference type="InterPro" id="IPR001328">
    <property type="entry name" value="Pept_tRNA_hydro"/>
</dbReference>
<keyword evidence="4 7" id="KW-0694">RNA-binding</keyword>
<dbReference type="GO" id="GO:0072344">
    <property type="term" value="P:rescue of stalled ribosome"/>
    <property type="evidence" value="ECO:0007669"/>
    <property type="project" value="UniProtKB-UniRule"/>
</dbReference>
<dbReference type="InterPro" id="IPR018171">
    <property type="entry name" value="Pept_tRNA_hydro_CS"/>
</dbReference>
<dbReference type="GO" id="GO:0006515">
    <property type="term" value="P:protein quality control for misfolded or incompletely synthesized proteins"/>
    <property type="evidence" value="ECO:0007669"/>
    <property type="project" value="UniProtKB-UniRule"/>
</dbReference>
<dbReference type="GO" id="GO:0005737">
    <property type="term" value="C:cytoplasm"/>
    <property type="evidence" value="ECO:0007669"/>
    <property type="project" value="UniProtKB-SubCell"/>
</dbReference>